<dbReference type="Pfam" id="PF05974">
    <property type="entry name" value="DUF892"/>
    <property type="match status" value="1"/>
</dbReference>
<dbReference type="InterPro" id="IPR047114">
    <property type="entry name" value="YciF"/>
</dbReference>
<comment type="caution">
    <text evidence="1">The sequence shown here is derived from an EMBL/GenBank/DDBJ whole genome shotgun (WGS) entry which is preliminary data.</text>
</comment>
<evidence type="ECO:0000313" key="2">
    <source>
        <dbReference type="Proteomes" id="UP000281094"/>
    </source>
</evidence>
<dbReference type="Proteomes" id="UP000281094">
    <property type="component" value="Unassembled WGS sequence"/>
</dbReference>
<organism evidence="1 2">
    <name type="scientific">Notoacmeibacter ruber</name>
    <dbReference type="NCBI Taxonomy" id="2670375"/>
    <lineage>
        <taxon>Bacteria</taxon>
        <taxon>Pseudomonadati</taxon>
        <taxon>Pseudomonadota</taxon>
        <taxon>Alphaproteobacteria</taxon>
        <taxon>Hyphomicrobiales</taxon>
        <taxon>Notoacmeibacteraceae</taxon>
        <taxon>Notoacmeibacter</taxon>
    </lineage>
</organism>
<name>A0A3L7JG64_9HYPH</name>
<keyword evidence="2" id="KW-1185">Reference proteome</keyword>
<evidence type="ECO:0000313" key="1">
    <source>
        <dbReference type="EMBL" id="RLQ89305.1"/>
    </source>
</evidence>
<sequence length="164" mass="18008">MAIANLKDVYVDQLQDIFSACHQSSKVTAELKDKADNSELQDALSAGVKGIENGMEVLRSIIKAHDADPKGEFCKGMEGLVKEARSHGIEQDIDDADARDAMIITQYQRMAHYAIAGYGCLVAFARRLELNDEADRLQDCLNETYEGDRHMTDIAMGGVNKAAV</sequence>
<proteinExistence type="predicted"/>
<dbReference type="Gene3D" id="1.20.1260.10">
    <property type="match status" value="1"/>
</dbReference>
<dbReference type="AlphaFoldDB" id="A0A3L7JG64"/>
<dbReference type="RefSeq" id="WP_121643921.1">
    <property type="nucleotide sequence ID" value="NZ_RCWN01000001.1"/>
</dbReference>
<dbReference type="InterPro" id="IPR010287">
    <property type="entry name" value="DUF892_YciF-like"/>
</dbReference>
<accession>A0A3L7JG64</accession>
<dbReference type="InterPro" id="IPR009078">
    <property type="entry name" value="Ferritin-like_SF"/>
</dbReference>
<dbReference type="PANTHER" id="PTHR30565:SF9">
    <property type="entry name" value="PROTEIN YCIF"/>
    <property type="match status" value="1"/>
</dbReference>
<reference evidence="1 2" key="1">
    <citation type="submission" date="2018-10" db="EMBL/GenBank/DDBJ databases">
        <title>Notoacmeibacter sp. M2BS9Y-3-1, whole genome shotgun sequence.</title>
        <authorList>
            <person name="Tuo L."/>
        </authorList>
    </citation>
    <scope>NUCLEOTIDE SEQUENCE [LARGE SCALE GENOMIC DNA]</scope>
    <source>
        <strain evidence="1 2">M2BS9Y-3-1</strain>
    </source>
</reference>
<dbReference type="EMBL" id="RCWN01000001">
    <property type="protein sequence ID" value="RLQ89305.1"/>
    <property type="molecule type" value="Genomic_DNA"/>
</dbReference>
<protein>
    <submittedName>
        <fullName evidence="1">DUF892 family protein</fullName>
    </submittedName>
</protein>
<dbReference type="InterPro" id="IPR012347">
    <property type="entry name" value="Ferritin-like"/>
</dbReference>
<dbReference type="SUPFAM" id="SSF47240">
    <property type="entry name" value="Ferritin-like"/>
    <property type="match status" value="1"/>
</dbReference>
<dbReference type="PANTHER" id="PTHR30565">
    <property type="entry name" value="PROTEIN YCIF"/>
    <property type="match status" value="1"/>
</dbReference>
<gene>
    <name evidence="1" type="ORF">D8780_00765</name>
</gene>